<comment type="caution">
    <text evidence="6">The sequence shown here is derived from an EMBL/GenBank/DDBJ whole genome shotgun (WGS) entry which is preliminary data.</text>
</comment>
<dbReference type="SUPFAM" id="SSF53335">
    <property type="entry name" value="S-adenosyl-L-methionine-dependent methyltransferases"/>
    <property type="match status" value="1"/>
</dbReference>
<dbReference type="PANTHER" id="PTHR11265">
    <property type="entry name" value="S-ADENOSYL-METHYLTRANSFERASE MRAW"/>
    <property type="match status" value="1"/>
</dbReference>
<evidence type="ECO:0000256" key="2">
    <source>
        <dbReference type="ARBA" id="ARBA00022603"/>
    </source>
</evidence>
<dbReference type="SMR" id="A0A388LTA9"/>
<dbReference type="InterPro" id="IPR023397">
    <property type="entry name" value="SAM-dep_MeTrfase_MraW_recog"/>
</dbReference>
<protein>
    <submittedName>
        <fullName evidence="6">Uncharacterized protein</fullName>
    </submittedName>
</protein>
<dbReference type="SUPFAM" id="SSF81799">
    <property type="entry name" value="Putative methyltransferase TM0872, insert domain"/>
    <property type="match status" value="1"/>
</dbReference>
<dbReference type="PANTHER" id="PTHR11265:SF0">
    <property type="entry name" value="12S RRNA N4-METHYLCYTIDINE METHYLTRANSFERASE"/>
    <property type="match status" value="1"/>
</dbReference>
<keyword evidence="4" id="KW-0949">S-adenosyl-L-methionine</keyword>
<dbReference type="EMBL" id="BFEA01000523">
    <property type="protein sequence ID" value="GBG85547.1"/>
    <property type="molecule type" value="Genomic_DNA"/>
</dbReference>
<keyword evidence="7" id="KW-1185">Reference proteome</keyword>
<dbReference type="InterPro" id="IPR029063">
    <property type="entry name" value="SAM-dependent_MTases_sf"/>
</dbReference>
<dbReference type="Gramene" id="GBG85547">
    <property type="protein sequence ID" value="GBG85547"/>
    <property type="gene ID" value="CBR_g40185"/>
</dbReference>
<feature type="compositionally biased region" description="Gly residues" evidence="5">
    <location>
        <begin position="129"/>
        <end position="139"/>
    </location>
</feature>
<feature type="compositionally biased region" description="Gly residues" evidence="5">
    <location>
        <begin position="190"/>
        <end position="212"/>
    </location>
</feature>
<evidence type="ECO:0000256" key="4">
    <source>
        <dbReference type="ARBA" id="ARBA00022691"/>
    </source>
</evidence>
<keyword evidence="3" id="KW-0808">Transferase</keyword>
<organism evidence="6 7">
    <name type="scientific">Chara braunii</name>
    <name type="common">Braun's stonewort</name>
    <dbReference type="NCBI Taxonomy" id="69332"/>
    <lineage>
        <taxon>Eukaryota</taxon>
        <taxon>Viridiplantae</taxon>
        <taxon>Streptophyta</taxon>
        <taxon>Charophyceae</taxon>
        <taxon>Charales</taxon>
        <taxon>Characeae</taxon>
        <taxon>Chara</taxon>
    </lineage>
</organism>
<gene>
    <name evidence="6" type="ORF">CBR_g40185</name>
</gene>
<dbReference type="GO" id="GO:0070475">
    <property type="term" value="P:rRNA base methylation"/>
    <property type="evidence" value="ECO:0007669"/>
    <property type="project" value="TreeGrafter"/>
</dbReference>
<dbReference type="GO" id="GO:0071424">
    <property type="term" value="F:rRNA (cytosine-N4-)-methyltransferase activity"/>
    <property type="evidence" value="ECO:0007669"/>
    <property type="project" value="TreeGrafter"/>
</dbReference>
<feature type="compositionally biased region" description="Basic and acidic residues" evidence="5">
    <location>
        <begin position="174"/>
        <end position="183"/>
    </location>
</feature>
<feature type="region of interest" description="Disordered" evidence="5">
    <location>
        <begin position="114"/>
        <end position="343"/>
    </location>
</feature>
<sequence length="1414" mass="148500">MAAPVIRDAIGSATTACHVSPRGDSLSGTVSGQGDVLSSDKRTCGQLGGNNFDATTARQEHVIGEGWRGEECNGVQVHLLQGNFRDLTAILSRLGLENSADGILLDLGMEEGGRGVEEGGGEGQRRGGGEGQWRGGGASDGRRMGGGEQKASGGEHGGGAEEGSTADGSAVQRGTEEAEGRPVKDRRRSGGGGGGEGGGGGGRGGGGGGEGEAGGEEEGGGEESGRAVRGGSGEQEGSGVELAEGYMAQRRKRRRAHRICWRRRTGRGAGGGEGGGEDGRGEDAGGEEEGGGGAEEGRAGKAAEVGSKRRGAYRGERGGGESGEGAEEGRRGTRRRGGGGDGGAGGLFQGLQVSIFDLSSFEVNIAEGAVSWKRVVELLVTCGGNQMEGWWGAIWRGPLLGSTIQRGYSKGAWSSWWPFWNFKSQERGSPPQEMCSDKAAESGPLVAKGGTESGLLVARGGTEDDVNVDYGACHDFTAAKVQSSKFGRDEEAGVSSQETEPPVCNRTTLSSHVTVDELSLLGPKGADAASAGLSTGAGTGPMVSSEPCRPTAAVPVTPRLPHVPVLLADVVNIFEGRDVRVLVDCTLGAGGHASEVDDAERGFSFLKDGPLDMRMDPSTGYTAEVIVNESSEQELGHILWTYGEERKWRWLAGKIVQARQKCRITTTKQLADIIGGGGYRPRGSVLAVEVQAPDCEGVNHDEEFLLVGWVIHLRGKELLASEGDGVFAGWSLGYGSNGEVGGISGDIEMASGVGDLEDKGHGDGLLAEVESVLAAIVQIEGLVLACEFVERVRDLEKVANEWEVIVGKAEEGTELEEGLGWEVLDEGCDLRGVHTDAFSGDNVAKVFDARSGKRTFVELGVAFFLSEDREDLANVLKVGLEGGAKDEDVIKVHDDTDFEEVTKDVVHGGLECGGGIGESERHYEELVVPKPRAECGLVGVLLADTDLVEAIAEVDLSEIFGSTEAIKKFRYPGEWALVLDRDPVQGTIICAHAKFRGAVLLDEEATGSEGGGARLNDSFFKEFIELALHLSGLGDGELVRRAARRRMAELEINGWRGKRRSGGTSLAFHPHKVGGLEVLKGEFGGVERGSVEVVIRGGWSRVVRGDVMEKAGAGGSGHGLVMGVEESIVVKHAREEVSKGHVGFVGEGSCKIFVAYSLDAGDERKVRNDGGGEVMAEGADGRRVLTAVISMLEDCAMFGEDGVDAVAEAAAADEVEANAAAAAVTAARWEVLVWRGGMWRFGCKKGSAGRGIHPATRVFQALRIAVNDELCALEDVIPAAASCLAIGGRIGVISFHSLEDRIVKHIFRAAARPDHGRPSEDLFQYTVGSSGWQQRKVAGGEDLLAGKIPGLYRDWVLEPLTKSPIIASEDARKQNPRSRSAKLRVAQKTPCQPKERNQTAAHTALKMRAPTSTV</sequence>
<dbReference type="Proteomes" id="UP000265515">
    <property type="component" value="Unassembled WGS sequence"/>
</dbReference>
<evidence type="ECO:0000256" key="1">
    <source>
        <dbReference type="ARBA" id="ARBA00010396"/>
    </source>
</evidence>
<reference evidence="6 7" key="1">
    <citation type="journal article" date="2018" name="Cell">
        <title>The Chara Genome: Secondary Complexity and Implications for Plant Terrestrialization.</title>
        <authorList>
            <person name="Nishiyama T."/>
            <person name="Sakayama H."/>
            <person name="Vries J.D."/>
            <person name="Buschmann H."/>
            <person name="Saint-Marcoux D."/>
            <person name="Ullrich K.K."/>
            <person name="Haas F.B."/>
            <person name="Vanderstraeten L."/>
            <person name="Becker D."/>
            <person name="Lang D."/>
            <person name="Vosolsobe S."/>
            <person name="Rombauts S."/>
            <person name="Wilhelmsson P.K.I."/>
            <person name="Janitza P."/>
            <person name="Kern R."/>
            <person name="Heyl A."/>
            <person name="Rumpler F."/>
            <person name="Villalobos L.I.A.C."/>
            <person name="Clay J.M."/>
            <person name="Skokan R."/>
            <person name="Toyoda A."/>
            <person name="Suzuki Y."/>
            <person name="Kagoshima H."/>
            <person name="Schijlen E."/>
            <person name="Tajeshwar N."/>
            <person name="Catarino B."/>
            <person name="Hetherington A.J."/>
            <person name="Saltykova A."/>
            <person name="Bonnot C."/>
            <person name="Breuninger H."/>
            <person name="Symeonidi A."/>
            <person name="Radhakrishnan G.V."/>
            <person name="Van Nieuwerburgh F."/>
            <person name="Deforce D."/>
            <person name="Chang C."/>
            <person name="Karol K.G."/>
            <person name="Hedrich R."/>
            <person name="Ulvskov P."/>
            <person name="Glockner G."/>
            <person name="Delwiche C.F."/>
            <person name="Petrasek J."/>
            <person name="Van de Peer Y."/>
            <person name="Friml J."/>
            <person name="Beilby M."/>
            <person name="Dolan L."/>
            <person name="Kohara Y."/>
            <person name="Sugano S."/>
            <person name="Fujiyama A."/>
            <person name="Delaux P.-M."/>
            <person name="Quint M."/>
            <person name="TheiBen G."/>
            <person name="Hagemann M."/>
            <person name="Harholt J."/>
            <person name="Dunand C."/>
            <person name="Zachgo S."/>
            <person name="Langdale J."/>
            <person name="Maumus F."/>
            <person name="Straeten D.V.D."/>
            <person name="Gould S.B."/>
            <person name="Rensing S.A."/>
        </authorList>
    </citation>
    <scope>NUCLEOTIDE SEQUENCE [LARGE SCALE GENOMIC DNA]</scope>
    <source>
        <strain evidence="6 7">S276</strain>
    </source>
</reference>
<dbReference type="Gene3D" id="1.10.150.170">
    <property type="entry name" value="Putative methyltransferase TM0872, insert domain"/>
    <property type="match status" value="2"/>
</dbReference>
<comment type="similarity">
    <text evidence="1">Belongs to the methyltransferase superfamily. RsmH family.</text>
</comment>
<feature type="region of interest" description="Disordered" evidence="5">
    <location>
        <begin position="1370"/>
        <end position="1401"/>
    </location>
</feature>
<dbReference type="InterPro" id="IPR002903">
    <property type="entry name" value="RsmH"/>
</dbReference>
<evidence type="ECO:0000256" key="3">
    <source>
        <dbReference type="ARBA" id="ARBA00022679"/>
    </source>
</evidence>
<dbReference type="OrthoDB" id="439808at2759"/>
<keyword evidence="2" id="KW-0489">Methyltransferase</keyword>
<dbReference type="Gene3D" id="3.40.50.150">
    <property type="entry name" value="Vaccinia Virus protein VP39"/>
    <property type="match status" value="2"/>
</dbReference>
<accession>A0A388LTA9</accession>
<evidence type="ECO:0000313" key="6">
    <source>
        <dbReference type="EMBL" id="GBG85547.1"/>
    </source>
</evidence>
<feature type="compositionally biased region" description="Basic and acidic residues" evidence="5">
    <location>
        <begin position="114"/>
        <end position="128"/>
    </location>
</feature>
<dbReference type="STRING" id="69332.A0A388LTA9"/>
<name>A0A388LTA9_CHABU</name>
<dbReference type="Pfam" id="PF01795">
    <property type="entry name" value="Methyltransf_5"/>
    <property type="match status" value="2"/>
</dbReference>
<feature type="compositionally biased region" description="Basic residues" evidence="5">
    <location>
        <begin position="249"/>
        <end position="266"/>
    </location>
</feature>
<feature type="compositionally biased region" description="Gly residues" evidence="5">
    <location>
        <begin position="146"/>
        <end position="161"/>
    </location>
</feature>
<proteinExistence type="inferred from homology"/>
<evidence type="ECO:0000256" key="5">
    <source>
        <dbReference type="SAM" id="MobiDB-lite"/>
    </source>
</evidence>
<evidence type="ECO:0000313" key="7">
    <source>
        <dbReference type="Proteomes" id="UP000265515"/>
    </source>
</evidence>